<proteinExistence type="predicted"/>
<dbReference type="EMBL" id="JBHLTP010000003">
    <property type="protein sequence ID" value="MFC0522658.1"/>
    <property type="molecule type" value="Genomic_DNA"/>
</dbReference>
<keyword evidence="2" id="KW-0472">Membrane</keyword>
<evidence type="ECO:0000256" key="2">
    <source>
        <dbReference type="SAM" id="Phobius"/>
    </source>
</evidence>
<dbReference type="Pfam" id="PF12685">
    <property type="entry name" value="SpoIIIAH"/>
    <property type="match status" value="1"/>
</dbReference>
<protein>
    <submittedName>
        <fullName evidence="3">SpoIIIAH-like family protein</fullName>
    </submittedName>
</protein>
<gene>
    <name evidence="3" type="ORF">ACFFGV_03530</name>
</gene>
<evidence type="ECO:0000313" key="4">
    <source>
        <dbReference type="Proteomes" id="UP001589836"/>
    </source>
</evidence>
<feature type="transmembrane region" description="Helical" evidence="2">
    <location>
        <begin position="7"/>
        <end position="26"/>
    </location>
</feature>
<dbReference type="Proteomes" id="UP001589836">
    <property type="component" value="Unassembled WGS sequence"/>
</dbReference>
<name>A0ABV6LK30_9BACI</name>
<feature type="region of interest" description="Disordered" evidence="1">
    <location>
        <begin position="40"/>
        <end position="74"/>
    </location>
</feature>
<sequence>MMLKKQTVWLLTMLSLMIVLSVYYMTSPSEDQVAILVDDEQQQEQPTNADNNQDGTEGEAEAQTEGQDLASGTNSDEYFVSMRMQIEDSRARLKEELEGILSSEQVSATEANEVVAQIRQIEELNTKEDLVEQSIQAKAEYPDVLVRAQESKVFVTVKANELSKGETVTIMNMVQDEFGDNMVVDVEFQPYEQ</sequence>
<evidence type="ECO:0000313" key="3">
    <source>
        <dbReference type="EMBL" id="MFC0522658.1"/>
    </source>
</evidence>
<organism evidence="3 4">
    <name type="scientific">Pontibacillus salicampi</name>
    <dbReference type="NCBI Taxonomy" id="1449801"/>
    <lineage>
        <taxon>Bacteria</taxon>
        <taxon>Bacillati</taxon>
        <taxon>Bacillota</taxon>
        <taxon>Bacilli</taxon>
        <taxon>Bacillales</taxon>
        <taxon>Bacillaceae</taxon>
        <taxon>Pontibacillus</taxon>
    </lineage>
</organism>
<feature type="compositionally biased region" description="Polar residues" evidence="1">
    <location>
        <begin position="43"/>
        <end position="53"/>
    </location>
</feature>
<dbReference type="Gene3D" id="1.10.287.4300">
    <property type="entry name" value="Stage III sporulation protein AH-like"/>
    <property type="match status" value="1"/>
</dbReference>
<evidence type="ECO:0000256" key="1">
    <source>
        <dbReference type="SAM" id="MobiDB-lite"/>
    </source>
</evidence>
<dbReference type="InterPro" id="IPR024232">
    <property type="entry name" value="SpoIIIAH"/>
</dbReference>
<accession>A0ABV6LK30</accession>
<dbReference type="RefSeq" id="WP_377345178.1">
    <property type="nucleotide sequence ID" value="NZ_JBHLTP010000003.1"/>
</dbReference>
<keyword evidence="2" id="KW-0812">Transmembrane</keyword>
<reference evidence="3 4" key="1">
    <citation type="submission" date="2024-09" db="EMBL/GenBank/DDBJ databases">
        <authorList>
            <person name="Sun Q."/>
            <person name="Mori K."/>
        </authorList>
    </citation>
    <scope>NUCLEOTIDE SEQUENCE [LARGE SCALE GENOMIC DNA]</scope>
    <source>
        <strain evidence="3 4">NCAIM B.02529</strain>
    </source>
</reference>
<keyword evidence="2" id="KW-1133">Transmembrane helix</keyword>
<keyword evidence="4" id="KW-1185">Reference proteome</keyword>
<dbReference type="InterPro" id="IPR038503">
    <property type="entry name" value="SpoIIIAH_sf"/>
</dbReference>
<comment type="caution">
    <text evidence="3">The sequence shown here is derived from an EMBL/GenBank/DDBJ whole genome shotgun (WGS) entry which is preliminary data.</text>
</comment>